<keyword evidence="2" id="KW-1185">Reference proteome</keyword>
<organism evidence="1 2">
    <name type="scientific">Trichothecium roseum</name>
    <dbReference type="NCBI Taxonomy" id="47278"/>
    <lineage>
        <taxon>Eukaryota</taxon>
        <taxon>Fungi</taxon>
        <taxon>Dikarya</taxon>
        <taxon>Ascomycota</taxon>
        <taxon>Pezizomycotina</taxon>
        <taxon>Sordariomycetes</taxon>
        <taxon>Hypocreomycetidae</taxon>
        <taxon>Hypocreales</taxon>
        <taxon>Hypocreales incertae sedis</taxon>
        <taxon>Trichothecium</taxon>
    </lineage>
</organism>
<evidence type="ECO:0000313" key="2">
    <source>
        <dbReference type="Proteomes" id="UP001163324"/>
    </source>
</evidence>
<name>A0ACC0V2M0_9HYPO</name>
<accession>A0ACC0V2M0</accession>
<dbReference type="Proteomes" id="UP001163324">
    <property type="component" value="Chromosome 4"/>
</dbReference>
<dbReference type="EMBL" id="CM047943">
    <property type="protein sequence ID" value="KAI9900527.1"/>
    <property type="molecule type" value="Genomic_DNA"/>
</dbReference>
<reference evidence="1" key="1">
    <citation type="submission" date="2022-10" db="EMBL/GenBank/DDBJ databases">
        <title>Complete Genome of Trichothecium roseum strain YXFP-22015, a Plant Pathogen Isolated from Citrus.</title>
        <authorList>
            <person name="Wang Y."/>
            <person name="Zhu L."/>
        </authorList>
    </citation>
    <scope>NUCLEOTIDE SEQUENCE</scope>
    <source>
        <strain evidence="1">YXFP-22015</strain>
    </source>
</reference>
<protein>
    <submittedName>
        <fullName evidence="1">Uncharacterized protein</fullName>
    </submittedName>
</protein>
<sequence length="636" mass="70869">MTAAAVVAKEQKQQQHISPSGANNNGDGDNDDGYVRLHVTPLDAELLGIVVSQSVLPRARNVSYHALETFPERRYGFVELPREDADRLRAKLHGATLRGHKMRVEKARPEARVVGPKKEEEEDEEDNTTRAEKKEKKKKSKKSRRNDDDDDNDKDGEELGVDADLGSTSRKRKRDHNVVDGLALTDRKVKRGWSETADAAAPKKQRRDKKSDPSKDKEARKKDRQEKKRVRSKYTEGEECLLKMKVPPGSAAAARNLLPEEDAASRKKRKSKGKDREVTIHEFERTSKFPGFLKSAAAGSADGAKRAAAEFVEGRGWVDDEGNVVEAVSLNKPPPRPAKKPKKRAPTPEPVVEEEEEDDDETSSSGTSSSGESDDEDEEIPVPAPVPEKKRQPEPQQPVADDSSDTSSSDSSDTSSSEDEEEEEEEEEEETRSSTAKTPQKVPEAARPVSSSSSRSLTIKIPPATPSGKTVHPLEALYKRDKNGDGVQEAPEPFSFFGGDADEEEDDEEQEEEGPPVRLRTPMPMTPFTKQEFERRIVRSAAPTPDTAHPSRMANFWPAYEAEADEEADNDDADDMAADEDDGQDAEAPADKSANDFQSWFWENRRDLNRSWMSRRKSAAKEKRHRENKARASRAV</sequence>
<comment type="caution">
    <text evidence="1">The sequence shown here is derived from an EMBL/GenBank/DDBJ whole genome shotgun (WGS) entry which is preliminary data.</text>
</comment>
<evidence type="ECO:0000313" key="1">
    <source>
        <dbReference type="EMBL" id="KAI9900527.1"/>
    </source>
</evidence>
<proteinExistence type="predicted"/>
<gene>
    <name evidence="1" type="ORF">N3K66_004789</name>
</gene>